<dbReference type="Pfam" id="PF03692">
    <property type="entry name" value="CxxCxxCC"/>
    <property type="match status" value="1"/>
</dbReference>
<protein>
    <recommendedName>
        <fullName evidence="3">YkgJ family cysteine cluster protein</fullName>
    </recommendedName>
</protein>
<evidence type="ECO:0000313" key="2">
    <source>
        <dbReference type="Proteomes" id="UP000006804"/>
    </source>
</evidence>
<evidence type="ECO:0008006" key="3">
    <source>
        <dbReference type="Google" id="ProtNLM"/>
    </source>
</evidence>
<dbReference type="InterPro" id="IPR005358">
    <property type="entry name" value="Puta_zinc/iron-chelating_dom"/>
</dbReference>
<keyword evidence="2" id="KW-1185">Reference proteome</keyword>
<evidence type="ECO:0000313" key="1">
    <source>
        <dbReference type="EMBL" id="AEH51054.1"/>
    </source>
</evidence>
<accession>F7YYM2</accession>
<dbReference type="KEGG" id="tta:Theth_0971"/>
<dbReference type="HOGENOM" id="CLU_093054_0_0_0"/>
<dbReference type="STRING" id="688269.Theth_0971"/>
<dbReference type="eggNOG" id="COG0727">
    <property type="taxonomic scope" value="Bacteria"/>
</dbReference>
<dbReference type="PATRIC" id="fig|688269.3.peg.995"/>
<dbReference type="Proteomes" id="UP000006804">
    <property type="component" value="Chromosome"/>
</dbReference>
<gene>
    <name evidence="1" type="ORF">Theth_0971</name>
</gene>
<name>F7YYM2_9THEM</name>
<organism evidence="1 2">
    <name type="scientific">Pseudothermotoga thermarum DSM 5069</name>
    <dbReference type="NCBI Taxonomy" id="688269"/>
    <lineage>
        <taxon>Bacteria</taxon>
        <taxon>Thermotogati</taxon>
        <taxon>Thermotogota</taxon>
        <taxon>Thermotogae</taxon>
        <taxon>Thermotogales</taxon>
        <taxon>Thermotogaceae</taxon>
        <taxon>Pseudothermotoga</taxon>
    </lineage>
</organism>
<dbReference type="AlphaFoldDB" id="F7YYM2"/>
<dbReference type="RefSeq" id="WP_013932274.1">
    <property type="nucleotide sequence ID" value="NC_015707.1"/>
</dbReference>
<dbReference type="EMBL" id="CP002351">
    <property type="protein sequence ID" value="AEH51054.1"/>
    <property type="molecule type" value="Genomic_DNA"/>
</dbReference>
<sequence>MKVQKTYLNKLYEKAEQVMDLYKKFDKRIELIRPSLPACPYGCRDCCLTDVENIEASILEFFPLVIKWHKENVLVQKYEEYKAATESSLCVFLQPDHTLLPQGGCTIYEFRPLVCRLFGSSALLKKRQLDYLACKKLKSQSFDTAMLPIANDFNDKLITIDPYLAVKKYPINEALKKALEYVLSYDYFFRATAS</sequence>
<reference evidence="1 2" key="1">
    <citation type="submission" date="2010-11" db="EMBL/GenBank/DDBJ databases">
        <title>The complete genome of Thermotoga thermarum DSM 5069.</title>
        <authorList>
            <consortium name="US DOE Joint Genome Institute (JGI-PGF)"/>
            <person name="Lucas S."/>
            <person name="Copeland A."/>
            <person name="Lapidus A."/>
            <person name="Bruce D."/>
            <person name="Goodwin L."/>
            <person name="Pitluck S."/>
            <person name="Kyrpides N."/>
            <person name="Mavromatis K."/>
            <person name="Ivanova N."/>
            <person name="Zeytun A."/>
            <person name="Brettin T."/>
            <person name="Detter J.C."/>
            <person name="Tapia R."/>
            <person name="Han C."/>
            <person name="Land M."/>
            <person name="Hauser L."/>
            <person name="Markowitz V."/>
            <person name="Cheng J.-F."/>
            <person name="Hugenholtz P."/>
            <person name="Woyke T."/>
            <person name="Wu D."/>
            <person name="Spring S."/>
            <person name="Schroeder M."/>
            <person name="Brambilla E."/>
            <person name="Klenk H.-P."/>
            <person name="Eisen J.A."/>
        </authorList>
    </citation>
    <scope>NUCLEOTIDE SEQUENCE [LARGE SCALE GENOMIC DNA]</scope>
    <source>
        <strain evidence="1 2">DSM 5069</strain>
    </source>
</reference>
<proteinExistence type="predicted"/>